<organism evidence="4 5">
    <name type="scientific">Halogranum amylolyticum</name>
    <dbReference type="NCBI Taxonomy" id="660520"/>
    <lineage>
        <taxon>Archaea</taxon>
        <taxon>Methanobacteriati</taxon>
        <taxon>Methanobacteriota</taxon>
        <taxon>Stenosarchaea group</taxon>
        <taxon>Halobacteria</taxon>
        <taxon>Halobacteriales</taxon>
        <taxon>Haloferacaceae</taxon>
    </lineage>
</organism>
<evidence type="ECO:0000259" key="3">
    <source>
        <dbReference type="PROSITE" id="PS51186"/>
    </source>
</evidence>
<dbReference type="PROSITE" id="PS51186">
    <property type="entry name" value="GNAT"/>
    <property type="match status" value="1"/>
</dbReference>
<protein>
    <submittedName>
        <fullName evidence="4">Acetyltransferase (GNAT) family protein</fullName>
    </submittedName>
</protein>
<gene>
    <name evidence="4" type="ORF">SAMN04487948_104362</name>
</gene>
<dbReference type="AlphaFoldDB" id="A0A1H8S0U1"/>
<dbReference type="Gene3D" id="3.40.630.30">
    <property type="match status" value="1"/>
</dbReference>
<keyword evidence="1 4" id="KW-0808">Transferase</keyword>
<dbReference type="InterPro" id="IPR000182">
    <property type="entry name" value="GNAT_dom"/>
</dbReference>
<dbReference type="EMBL" id="FODV01000004">
    <property type="protein sequence ID" value="SEO72157.1"/>
    <property type="molecule type" value="Genomic_DNA"/>
</dbReference>
<accession>A0A1H8S0U1</accession>
<dbReference type="SUPFAM" id="SSF55729">
    <property type="entry name" value="Acyl-CoA N-acyltransferases (Nat)"/>
    <property type="match status" value="1"/>
</dbReference>
<dbReference type="CDD" id="cd04301">
    <property type="entry name" value="NAT_SF"/>
    <property type="match status" value="1"/>
</dbReference>
<reference evidence="5" key="1">
    <citation type="submission" date="2016-10" db="EMBL/GenBank/DDBJ databases">
        <authorList>
            <person name="Varghese N."/>
            <person name="Submissions S."/>
        </authorList>
    </citation>
    <scope>NUCLEOTIDE SEQUENCE [LARGE SCALE GENOMIC DNA]</scope>
    <source>
        <strain evidence="5">CGMCC 1.10121</strain>
    </source>
</reference>
<dbReference type="RefSeq" id="WP_244531513.1">
    <property type="nucleotide sequence ID" value="NZ_FODV01000004.1"/>
</dbReference>
<dbReference type="Pfam" id="PF00583">
    <property type="entry name" value="Acetyltransf_1"/>
    <property type="match status" value="1"/>
</dbReference>
<evidence type="ECO:0000256" key="2">
    <source>
        <dbReference type="ARBA" id="ARBA00023315"/>
    </source>
</evidence>
<dbReference type="PANTHER" id="PTHR43877:SF2">
    <property type="entry name" value="AMINOALKYLPHOSPHONATE N-ACETYLTRANSFERASE-RELATED"/>
    <property type="match status" value="1"/>
</dbReference>
<proteinExistence type="predicted"/>
<dbReference type="GO" id="GO:0016747">
    <property type="term" value="F:acyltransferase activity, transferring groups other than amino-acyl groups"/>
    <property type="evidence" value="ECO:0007669"/>
    <property type="project" value="InterPro"/>
</dbReference>
<dbReference type="InterPro" id="IPR050832">
    <property type="entry name" value="Bact_Acetyltransf"/>
</dbReference>
<dbReference type="Proteomes" id="UP000199126">
    <property type="component" value="Unassembled WGS sequence"/>
</dbReference>
<evidence type="ECO:0000256" key="1">
    <source>
        <dbReference type="ARBA" id="ARBA00022679"/>
    </source>
</evidence>
<evidence type="ECO:0000313" key="4">
    <source>
        <dbReference type="EMBL" id="SEO72157.1"/>
    </source>
</evidence>
<dbReference type="PANTHER" id="PTHR43877">
    <property type="entry name" value="AMINOALKYLPHOSPHONATE N-ACETYLTRANSFERASE-RELATED-RELATED"/>
    <property type="match status" value="1"/>
</dbReference>
<feature type="domain" description="N-acetyltransferase" evidence="3">
    <location>
        <begin position="16"/>
        <end position="172"/>
    </location>
</feature>
<name>A0A1H8S0U1_9EURY</name>
<evidence type="ECO:0000313" key="5">
    <source>
        <dbReference type="Proteomes" id="UP000199126"/>
    </source>
</evidence>
<keyword evidence="2" id="KW-0012">Acyltransferase</keyword>
<sequence length="174" mass="19409">MSDITTEEPPIAIESPTVSEVETLADLWVDLARGQREYGSHLRTASNREFVRDTIAHQIASGGILVARATANELSEIVGFVTFSPESGQYDQDVTRGVIQNLYVVPERRDEGVGEKLLAAAESRFATAGIDVVTLDAMAANEAARRFYRRQGYRVHRVELEKRVENDNKTRQDD</sequence>
<keyword evidence="5" id="KW-1185">Reference proteome</keyword>
<dbReference type="InterPro" id="IPR016181">
    <property type="entry name" value="Acyl_CoA_acyltransferase"/>
</dbReference>